<feature type="non-terminal residue" evidence="1">
    <location>
        <position position="108"/>
    </location>
</feature>
<evidence type="ECO:0000313" key="2">
    <source>
        <dbReference type="Proteomes" id="UP001381693"/>
    </source>
</evidence>
<dbReference type="AlphaFoldDB" id="A0AAN8ZXU5"/>
<evidence type="ECO:0000313" key="1">
    <source>
        <dbReference type="EMBL" id="KAK7067898.1"/>
    </source>
</evidence>
<protein>
    <submittedName>
        <fullName evidence="1">Uncharacterized protein</fullName>
    </submittedName>
</protein>
<organism evidence="1 2">
    <name type="scientific">Halocaridina rubra</name>
    <name type="common">Hawaiian red shrimp</name>
    <dbReference type="NCBI Taxonomy" id="373956"/>
    <lineage>
        <taxon>Eukaryota</taxon>
        <taxon>Metazoa</taxon>
        <taxon>Ecdysozoa</taxon>
        <taxon>Arthropoda</taxon>
        <taxon>Crustacea</taxon>
        <taxon>Multicrustacea</taxon>
        <taxon>Malacostraca</taxon>
        <taxon>Eumalacostraca</taxon>
        <taxon>Eucarida</taxon>
        <taxon>Decapoda</taxon>
        <taxon>Pleocyemata</taxon>
        <taxon>Caridea</taxon>
        <taxon>Atyoidea</taxon>
        <taxon>Atyidae</taxon>
        <taxon>Halocaridina</taxon>
    </lineage>
</organism>
<keyword evidence="2" id="KW-1185">Reference proteome</keyword>
<gene>
    <name evidence="1" type="ORF">SK128_000408</name>
</gene>
<dbReference type="EMBL" id="JAXCGZ010017602">
    <property type="protein sequence ID" value="KAK7067898.1"/>
    <property type="molecule type" value="Genomic_DNA"/>
</dbReference>
<sequence>MTLCEESRHGFGISFPVDSKELRPIIYHHPQGSVPGPPEGGICIVYKAPYGLHIEGSKKIERCTVKKARPLSKDGLAQFTFVMEVLHLGSEGQSAIDVYPQVEVPGNP</sequence>
<reference evidence="1 2" key="1">
    <citation type="submission" date="2023-11" db="EMBL/GenBank/DDBJ databases">
        <title>Halocaridina rubra genome assembly.</title>
        <authorList>
            <person name="Smith C."/>
        </authorList>
    </citation>
    <scope>NUCLEOTIDE SEQUENCE [LARGE SCALE GENOMIC DNA]</scope>
    <source>
        <strain evidence="1">EP-1</strain>
        <tissue evidence="1">Whole</tissue>
    </source>
</reference>
<proteinExistence type="predicted"/>
<accession>A0AAN8ZXU5</accession>
<comment type="caution">
    <text evidence="1">The sequence shown here is derived from an EMBL/GenBank/DDBJ whole genome shotgun (WGS) entry which is preliminary data.</text>
</comment>
<name>A0AAN8ZXU5_HALRR</name>
<dbReference type="Proteomes" id="UP001381693">
    <property type="component" value="Unassembled WGS sequence"/>
</dbReference>